<reference evidence="5 6" key="1">
    <citation type="submission" date="2019-10" db="EMBL/GenBank/DDBJ databases">
        <title>Whole genome shotgun sequence of Acrocarpospora macrocephala NBRC 16266.</title>
        <authorList>
            <person name="Ichikawa N."/>
            <person name="Kimura A."/>
            <person name="Kitahashi Y."/>
            <person name="Komaki H."/>
            <person name="Oguchi A."/>
        </authorList>
    </citation>
    <scope>NUCLEOTIDE SEQUENCE [LARGE SCALE GENOMIC DNA]</scope>
    <source>
        <strain evidence="5 6">NBRC 16266</strain>
    </source>
</reference>
<feature type="chain" id="PRO_5024342275" evidence="4">
    <location>
        <begin position="23"/>
        <end position="416"/>
    </location>
</feature>
<evidence type="ECO:0000256" key="1">
    <source>
        <dbReference type="ARBA" id="ARBA00008520"/>
    </source>
</evidence>
<comment type="similarity">
    <text evidence="1">Belongs to the bacterial solute-binding protein 1 family.</text>
</comment>
<dbReference type="SUPFAM" id="SSF53850">
    <property type="entry name" value="Periplasmic binding protein-like II"/>
    <property type="match status" value="1"/>
</dbReference>
<dbReference type="GO" id="GO:0015768">
    <property type="term" value="P:maltose transport"/>
    <property type="evidence" value="ECO:0007669"/>
    <property type="project" value="TreeGrafter"/>
</dbReference>
<dbReference type="PROSITE" id="PS51257">
    <property type="entry name" value="PROKAR_LIPOPROTEIN"/>
    <property type="match status" value="1"/>
</dbReference>
<dbReference type="EMBL" id="BLAE01000015">
    <property type="protein sequence ID" value="GES09508.1"/>
    <property type="molecule type" value="Genomic_DNA"/>
</dbReference>
<evidence type="ECO:0000313" key="6">
    <source>
        <dbReference type="Proteomes" id="UP000331127"/>
    </source>
</evidence>
<sequence length="416" mass="43573">MKRFVIGVAAVGLLAAACGRSADGPAEQAKDVDVNKATGEVTVWAMGAEGEALGAFAKEFEAANPGITVKVTPLGWDVAHDKITAAIAGNATPDVSMLGSTWMGEMAKTGALEPTPGNLIDKSVFFPGAWSTGEVGGTAYGVPWYVETRAFYYRTDLAEKAGVKPPATWAETTAFVKALKDKAGAELGVEQNFKQGSWQEVVPLVWQAGGDISAAGKWTLDTPEMVTALTHYSSFFKDGLSATDQPTGAFPQTFVKGEVGAFYSGPWMIAGMEKEGGAGFAEKFAVAPYPKGSAGGTSVIGGSNMVVFKSAKSRDAAWKFLQWLTDPKVQANWFGKVSALPSVQAAWQEPALTADQRVGVFGEQLKDAKSAPAVPTWEQVAKVMETEIEKLALGKQSAAEAAKAMQAQAEAIGTGA</sequence>
<name>A0A5M3WTN9_9ACTN</name>
<organism evidence="5 6">
    <name type="scientific">Acrocarpospora macrocephala</name>
    <dbReference type="NCBI Taxonomy" id="150177"/>
    <lineage>
        <taxon>Bacteria</taxon>
        <taxon>Bacillati</taxon>
        <taxon>Actinomycetota</taxon>
        <taxon>Actinomycetes</taxon>
        <taxon>Streptosporangiales</taxon>
        <taxon>Streptosporangiaceae</taxon>
        <taxon>Acrocarpospora</taxon>
    </lineage>
</organism>
<dbReference type="PANTHER" id="PTHR30061:SF50">
    <property type="entry name" value="MALTOSE_MALTODEXTRIN-BINDING PERIPLASMIC PROTEIN"/>
    <property type="match status" value="1"/>
</dbReference>
<dbReference type="PANTHER" id="PTHR30061">
    <property type="entry name" value="MALTOSE-BINDING PERIPLASMIC PROTEIN"/>
    <property type="match status" value="1"/>
</dbReference>
<dbReference type="Gene3D" id="3.40.190.10">
    <property type="entry name" value="Periplasmic binding protein-like II"/>
    <property type="match status" value="2"/>
</dbReference>
<dbReference type="Proteomes" id="UP000331127">
    <property type="component" value="Unassembled WGS sequence"/>
</dbReference>
<protein>
    <submittedName>
        <fullName evidence="5">Sugar ABC transporter substrate-binding protein</fullName>
    </submittedName>
</protein>
<dbReference type="Pfam" id="PF01547">
    <property type="entry name" value="SBP_bac_1"/>
    <property type="match status" value="1"/>
</dbReference>
<proteinExistence type="inferred from homology"/>
<dbReference type="GO" id="GO:0042956">
    <property type="term" value="P:maltodextrin transmembrane transport"/>
    <property type="evidence" value="ECO:0007669"/>
    <property type="project" value="TreeGrafter"/>
</dbReference>
<dbReference type="AlphaFoldDB" id="A0A5M3WTN9"/>
<evidence type="ECO:0000313" key="5">
    <source>
        <dbReference type="EMBL" id="GES09508.1"/>
    </source>
</evidence>
<dbReference type="InterPro" id="IPR006059">
    <property type="entry name" value="SBP"/>
</dbReference>
<dbReference type="GO" id="GO:1901982">
    <property type="term" value="F:maltose binding"/>
    <property type="evidence" value="ECO:0007669"/>
    <property type="project" value="TreeGrafter"/>
</dbReference>
<keyword evidence="6" id="KW-1185">Reference proteome</keyword>
<comment type="caution">
    <text evidence="5">The sequence shown here is derived from an EMBL/GenBank/DDBJ whole genome shotgun (WGS) entry which is preliminary data.</text>
</comment>
<dbReference type="RefSeq" id="WP_218041089.1">
    <property type="nucleotide sequence ID" value="NZ_BAAAHL010000069.1"/>
</dbReference>
<gene>
    <name evidence="5" type="primary">lacE_1</name>
    <name evidence="5" type="ORF">Amac_031040</name>
</gene>
<dbReference type="CDD" id="cd14747">
    <property type="entry name" value="PBP2_MalE"/>
    <property type="match status" value="1"/>
</dbReference>
<evidence type="ECO:0000256" key="3">
    <source>
        <dbReference type="ARBA" id="ARBA00022729"/>
    </source>
</evidence>
<feature type="signal peptide" evidence="4">
    <location>
        <begin position="1"/>
        <end position="22"/>
    </location>
</feature>
<evidence type="ECO:0000256" key="2">
    <source>
        <dbReference type="ARBA" id="ARBA00022448"/>
    </source>
</evidence>
<evidence type="ECO:0000256" key="4">
    <source>
        <dbReference type="SAM" id="SignalP"/>
    </source>
</evidence>
<dbReference type="GO" id="GO:0055052">
    <property type="term" value="C:ATP-binding cassette (ABC) transporter complex, substrate-binding subunit-containing"/>
    <property type="evidence" value="ECO:0007669"/>
    <property type="project" value="TreeGrafter"/>
</dbReference>
<keyword evidence="3 4" id="KW-0732">Signal</keyword>
<keyword evidence="2" id="KW-0813">Transport</keyword>
<accession>A0A5M3WTN9</accession>